<dbReference type="EMBL" id="RZIG01000002">
    <property type="protein sequence ID" value="RYJ11292.1"/>
    <property type="molecule type" value="Genomic_DNA"/>
</dbReference>
<dbReference type="Proteomes" id="UP000293535">
    <property type="component" value="Unassembled WGS sequence"/>
</dbReference>
<name>A0A482TAB7_HALHI</name>
<dbReference type="RefSeq" id="WP_129756024.1">
    <property type="nucleotide sequence ID" value="NZ_JAFKAA010000002.1"/>
</dbReference>
<feature type="compositionally biased region" description="Basic and acidic residues" evidence="1">
    <location>
        <begin position="24"/>
        <end position="37"/>
    </location>
</feature>
<organism evidence="2 3">
    <name type="scientific">Haloarcula hispanica</name>
    <dbReference type="NCBI Taxonomy" id="51589"/>
    <lineage>
        <taxon>Archaea</taxon>
        <taxon>Methanobacteriati</taxon>
        <taxon>Methanobacteriota</taxon>
        <taxon>Stenosarchaea group</taxon>
        <taxon>Halobacteria</taxon>
        <taxon>Halobacteriales</taxon>
        <taxon>Haloarculaceae</taxon>
        <taxon>Haloarcula</taxon>
    </lineage>
</organism>
<sequence length="60" mass="6797">MSRFAEMAPNDRGDDRAFSPYPEDCDHPESARTEHDSGGQIARPSFYCTNCNRLVIYGEL</sequence>
<evidence type="ECO:0000256" key="1">
    <source>
        <dbReference type="SAM" id="MobiDB-lite"/>
    </source>
</evidence>
<evidence type="ECO:0000313" key="3">
    <source>
        <dbReference type="Proteomes" id="UP000293535"/>
    </source>
</evidence>
<comment type="caution">
    <text evidence="2">The sequence shown here is derived from an EMBL/GenBank/DDBJ whole genome shotgun (WGS) entry which is preliminary data.</text>
</comment>
<reference evidence="2 3" key="1">
    <citation type="submission" date="2018-12" db="EMBL/GenBank/DDBJ databases">
        <title>Draft genome sequence of Haloarcula hispinica strain 18.1, an halophilic archaeon isolated from Chott El Jerid of Southern Tunisia.</title>
        <authorList>
            <person name="Najjari A."/>
            <person name="Ben Dhia O."/>
            <person name="Ferjani R."/>
            <person name="Mahjoubi M."/>
            <person name="Sghaier H."/>
            <person name="Elshahed M."/>
            <person name="Ouzari H.I."/>
            <person name="Cherid A."/>
            <person name="Youssef N."/>
        </authorList>
    </citation>
    <scope>NUCLEOTIDE SEQUENCE [LARGE SCALE GENOMIC DNA]</scope>
    <source>
        <strain evidence="2 3">18.1</strain>
    </source>
</reference>
<accession>A0A482TAB7</accession>
<evidence type="ECO:0000313" key="2">
    <source>
        <dbReference type="EMBL" id="RYJ11292.1"/>
    </source>
</evidence>
<protein>
    <submittedName>
        <fullName evidence="2">Uncharacterized protein</fullName>
    </submittedName>
</protein>
<gene>
    <name evidence="2" type="ORF">ELS20_15790</name>
</gene>
<dbReference type="AlphaFoldDB" id="A0A482TAB7"/>
<feature type="region of interest" description="Disordered" evidence="1">
    <location>
        <begin position="1"/>
        <end position="42"/>
    </location>
</feature>
<proteinExistence type="predicted"/>